<dbReference type="PANTHER" id="PTHR32552">
    <property type="entry name" value="FERRICHROME IRON RECEPTOR-RELATED"/>
    <property type="match status" value="1"/>
</dbReference>
<reference evidence="15" key="1">
    <citation type="journal article" date="2014" name="Int. J. Syst. Evol. Microbiol.">
        <title>Complete genome sequence of Corynebacterium casei LMG S-19264T (=DSM 44701T), isolated from a smear-ripened cheese.</title>
        <authorList>
            <consortium name="US DOE Joint Genome Institute (JGI-PGF)"/>
            <person name="Walter F."/>
            <person name="Albersmeier A."/>
            <person name="Kalinowski J."/>
            <person name="Ruckert C."/>
        </authorList>
    </citation>
    <scope>NUCLEOTIDE SEQUENCE</scope>
    <source>
        <strain evidence="15">KCTC 32422</strain>
    </source>
</reference>
<keyword evidence="8 11" id="KW-0798">TonB box</keyword>
<evidence type="ECO:0000256" key="2">
    <source>
        <dbReference type="ARBA" id="ARBA00022448"/>
    </source>
</evidence>
<keyword evidence="4" id="KW-0410">Iron transport</keyword>
<sequence>MKTASKRPIARMLGGVAATAIAISSSTAFAQSADETADDNSIITVIGVTKQESNIQETPIAITAFSGEKLETQGVREVGEVAKFTPGFNIRAGSNNATTFALAMRGQVQNDVIASLEPSVGVYIDEMYVARAYGLNVEMLDVGNVQVLKGPQGTLFGRNTSAGAMLIQTNDAKFGETSGLVKATYGRFNEWNATGVINMGLGENFAVRGAISYGERDGFKRDLNTGKKWNGKKTLLGRVKVAMKPSEAVTVSLSGDWYDGSLDGEGRQGLFLGLNPLLFAAQLGVAGSQAQVAALQGIADAQLAAFKGNPDLVTVTPASSTPGAPTQGVFLDVNTQTYIGKVSIETGIGELKWINGYRRVRSDNLLDLDGFVLPLHFTGGTQDLKQYSSELQLTGSLFDDTMKFATGMTYFTESGTDRSMSSVLGNPVWARFLGDIKNKSFGIYAQASYAVTDALNLTGGMRWSYDKKGIKTYSGNVQNRTGTLLSCSPASVSVTTNCERGRDDSWRNLSYTIGLDYKVNDDVMIYAKQSRGYRAGAQQLRSLTLADTAPAQPEIVNEQELGIKTEFMDKKVRFNIAGYHNRVKDAQRSVILAVGGTSQTILENADMETWGVEADLTVRVAPGLDLFANGSLTDPKYTKYNGFVVVGGALTPNDKKDSRIVNVVKEQFLLGMNYNGDVGFGRLKLNATYAWQGDMAQDGNTLARYTAPASSPGGQGFTAAQAAQLMEVTTTRSHGIANARAAVAFGPDENYEIAVWGRNVFNTRRTGYVLYLGGLNYVGASWNDPATYGVTATVKF</sequence>
<feature type="domain" description="TonB-dependent receptor-like beta-barrel" evidence="13">
    <location>
        <begin position="354"/>
        <end position="760"/>
    </location>
</feature>
<keyword evidence="10" id="KW-0998">Cell outer membrane</keyword>
<dbReference type="PANTHER" id="PTHR32552:SF81">
    <property type="entry name" value="TONB-DEPENDENT OUTER MEMBRANE RECEPTOR"/>
    <property type="match status" value="1"/>
</dbReference>
<evidence type="ECO:0000259" key="14">
    <source>
        <dbReference type="Pfam" id="PF07715"/>
    </source>
</evidence>
<evidence type="ECO:0000256" key="8">
    <source>
        <dbReference type="ARBA" id="ARBA00023077"/>
    </source>
</evidence>
<dbReference type="RefSeq" id="WP_189542602.1">
    <property type="nucleotide sequence ID" value="NZ_BMZD01000008.1"/>
</dbReference>
<accession>A0A918RPQ3</accession>
<keyword evidence="9 11" id="KW-0472">Membrane</keyword>
<gene>
    <name evidence="15" type="ORF">GCM10011617_27880</name>
</gene>
<dbReference type="GO" id="GO:0009279">
    <property type="term" value="C:cell outer membrane"/>
    <property type="evidence" value="ECO:0007669"/>
    <property type="project" value="UniProtKB-SubCell"/>
</dbReference>
<dbReference type="Pfam" id="PF07715">
    <property type="entry name" value="Plug"/>
    <property type="match status" value="1"/>
</dbReference>
<evidence type="ECO:0000256" key="10">
    <source>
        <dbReference type="ARBA" id="ARBA00023237"/>
    </source>
</evidence>
<organism evidence="15 16">
    <name type="scientific">Novosphingobium arvoryzae</name>
    <dbReference type="NCBI Taxonomy" id="1256514"/>
    <lineage>
        <taxon>Bacteria</taxon>
        <taxon>Pseudomonadati</taxon>
        <taxon>Pseudomonadota</taxon>
        <taxon>Alphaproteobacteria</taxon>
        <taxon>Sphingomonadales</taxon>
        <taxon>Sphingomonadaceae</taxon>
        <taxon>Novosphingobium</taxon>
    </lineage>
</organism>
<comment type="caution">
    <text evidence="15">The sequence shown here is derived from an EMBL/GenBank/DDBJ whole genome shotgun (WGS) entry which is preliminary data.</text>
</comment>
<dbReference type="GO" id="GO:0006826">
    <property type="term" value="P:iron ion transport"/>
    <property type="evidence" value="ECO:0007669"/>
    <property type="project" value="UniProtKB-KW"/>
</dbReference>
<dbReference type="SUPFAM" id="SSF56935">
    <property type="entry name" value="Porins"/>
    <property type="match status" value="1"/>
</dbReference>
<feature type="signal peptide" evidence="12">
    <location>
        <begin position="1"/>
        <end position="30"/>
    </location>
</feature>
<feature type="domain" description="TonB-dependent receptor plug" evidence="14">
    <location>
        <begin position="55"/>
        <end position="164"/>
    </location>
</feature>
<proteinExistence type="inferred from homology"/>
<dbReference type="InterPro" id="IPR039426">
    <property type="entry name" value="TonB-dep_rcpt-like"/>
</dbReference>
<evidence type="ECO:0000313" key="16">
    <source>
        <dbReference type="Proteomes" id="UP000634139"/>
    </source>
</evidence>
<dbReference type="InterPro" id="IPR036942">
    <property type="entry name" value="Beta-barrel_TonB_sf"/>
</dbReference>
<dbReference type="Pfam" id="PF00593">
    <property type="entry name" value="TonB_dep_Rec_b-barrel"/>
    <property type="match status" value="1"/>
</dbReference>
<feature type="chain" id="PRO_5037310039" evidence="12">
    <location>
        <begin position="31"/>
        <end position="796"/>
    </location>
</feature>
<keyword evidence="12" id="KW-0732">Signal</keyword>
<evidence type="ECO:0000259" key="13">
    <source>
        <dbReference type="Pfam" id="PF00593"/>
    </source>
</evidence>
<evidence type="ECO:0000256" key="1">
    <source>
        <dbReference type="ARBA" id="ARBA00004571"/>
    </source>
</evidence>
<keyword evidence="15" id="KW-0675">Receptor</keyword>
<keyword evidence="7" id="KW-0406">Ion transport</keyword>
<evidence type="ECO:0000256" key="6">
    <source>
        <dbReference type="ARBA" id="ARBA00023004"/>
    </source>
</evidence>
<evidence type="ECO:0000256" key="11">
    <source>
        <dbReference type="RuleBase" id="RU003357"/>
    </source>
</evidence>
<dbReference type="Proteomes" id="UP000634139">
    <property type="component" value="Unassembled WGS sequence"/>
</dbReference>
<name>A0A918RPQ3_9SPHN</name>
<evidence type="ECO:0000256" key="9">
    <source>
        <dbReference type="ARBA" id="ARBA00023136"/>
    </source>
</evidence>
<dbReference type="InterPro" id="IPR012910">
    <property type="entry name" value="Plug_dom"/>
</dbReference>
<comment type="subcellular location">
    <subcellularLocation>
        <location evidence="1">Cell outer membrane</location>
        <topology evidence="1">Multi-pass membrane protein</topology>
    </subcellularLocation>
</comment>
<reference evidence="15" key="2">
    <citation type="submission" date="2020-09" db="EMBL/GenBank/DDBJ databases">
        <authorList>
            <person name="Sun Q."/>
            <person name="Kim S."/>
        </authorList>
    </citation>
    <scope>NUCLEOTIDE SEQUENCE</scope>
    <source>
        <strain evidence="15">KCTC 32422</strain>
    </source>
</reference>
<keyword evidence="16" id="KW-1185">Reference proteome</keyword>
<keyword evidence="2" id="KW-0813">Transport</keyword>
<evidence type="ECO:0000256" key="5">
    <source>
        <dbReference type="ARBA" id="ARBA00022692"/>
    </source>
</evidence>
<protein>
    <submittedName>
        <fullName evidence="15">TonB-dependent receptor</fullName>
    </submittedName>
</protein>
<evidence type="ECO:0000256" key="3">
    <source>
        <dbReference type="ARBA" id="ARBA00022452"/>
    </source>
</evidence>
<dbReference type="AlphaFoldDB" id="A0A918RPQ3"/>
<evidence type="ECO:0000256" key="7">
    <source>
        <dbReference type="ARBA" id="ARBA00023065"/>
    </source>
</evidence>
<keyword evidence="6" id="KW-0408">Iron</keyword>
<keyword evidence="5" id="KW-0812">Transmembrane</keyword>
<dbReference type="Gene3D" id="2.40.170.20">
    <property type="entry name" value="TonB-dependent receptor, beta-barrel domain"/>
    <property type="match status" value="1"/>
</dbReference>
<keyword evidence="3" id="KW-1134">Transmembrane beta strand</keyword>
<evidence type="ECO:0000256" key="12">
    <source>
        <dbReference type="SAM" id="SignalP"/>
    </source>
</evidence>
<evidence type="ECO:0000256" key="4">
    <source>
        <dbReference type="ARBA" id="ARBA00022496"/>
    </source>
</evidence>
<dbReference type="InterPro" id="IPR000531">
    <property type="entry name" value="Beta-barrel_TonB"/>
</dbReference>
<evidence type="ECO:0000313" key="15">
    <source>
        <dbReference type="EMBL" id="GHA05248.1"/>
    </source>
</evidence>
<comment type="similarity">
    <text evidence="11">Belongs to the TonB-dependent receptor family.</text>
</comment>
<dbReference type="EMBL" id="BMZD01000008">
    <property type="protein sequence ID" value="GHA05248.1"/>
    <property type="molecule type" value="Genomic_DNA"/>
</dbReference>